<proteinExistence type="predicted"/>
<dbReference type="EMBL" id="JAUSQU010000001">
    <property type="protein sequence ID" value="MDP9849808.1"/>
    <property type="molecule type" value="Genomic_DNA"/>
</dbReference>
<feature type="compositionally biased region" description="Basic and acidic residues" evidence="1">
    <location>
        <begin position="73"/>
        <end position="83"/>
    </location>
</feature>
<name>A0ABT9QSX1_9ACTN</name>
<comment type="caution">
    <text evidence="2">The sequence shown here is derived from an EMBL/GenBank/DDBJ whole genome shotgun (WGS) entry which is preliminary data.</text>
</comment>
<feature type="compositionally biased region" description="Low complexity" evidence="1">
    <location>
        <begin position="98"/>
        <end position="110"/>
    </location>
</feature>
<accession>A0ABT9QSX1</accession>
<organism evidence="2 3">
    <name type="scientific">Streptosporangium lutulentum</name>
    <dbReference type="NCBI Taxonomy" id="1461250"/>
    <lineage>
        <taxon>Bacteria</taxon>
        <taxon>Bacillati</taxon>
        <taxon>Actinomycetota</taxon>
        <taxon>Actinomycetes</taxon>
        <taxon>Streptosporangiales</taxon>
        <taxon>Streptosporangiaceae</taxon>
        <taxon>Streptosporangium</taxon>
    </lineage>
</organism>
<keyword evidence="3" id="KW-1185">Reference proteome</keyword>
<evidence type="ECO:0000256" key="1">
    <source>
        <dbReference type="SAM" id="MobiDB-lite"/>
    </source>
</evidence>
<dbReference type="RefSeq" id="WP_307567848.1">
    <property type="nucleotide sequence ID" value="NZ_JAUSQU010000001.1"/>
</dbReference>
<gene>
    <name evidence="2" type="ORF">J2853_009019</name>
</gene>
<protein>
    <submittedName>
        <fullName evidence="2">Uncharacterized protein</fullName>
    </submittedName>
</protein>
<evidence type="ECO:0000313" key="3">
    <source>
        <dbReference type="Proteomes" id="UP001225356"/>
    </source>
</evidence>
<evidence type="ECO:0000313" key="2">
    <source>
        <dbReference type="EMBL" id="MDP9849808.1"/>
    </source>
</evidence>
<dbReference type="Proteomes" id="UP001225356">
    <property type="component" value="Unassembled WGS sequence"/>
</dbReference>
<sequence>MTVREGVPVERFPDRPESLVLTAYGPVAPAKAVTAPAEVTAMTPSPGAPRLTSLPAGTGRDAARLPKGPPHLGRLDDSAKVDRVPGASVALTEPWLATSPGSTSSEPGTDSHLHLTNTSDAAPGRHRR</sequence>
<feature type="region of interest" description="Disordered" evidence="1">
    <location>
        <begin position="38"/>
        <end position="128"/>
    </location>
</feature>
<reference evidence="2 3" key="1">
    <citation type="submission" date="2023-07" db="EMBL/GenBank/DDBJ databases">
        <title>Sequencing the genomes of 1000 actinobacteria strains.</title>
        <authorList>
            <person name="Klenk H.-P."/>
        </authorList>
    </citation>
    <scope>NUCLEOTIDE SEQUENCE [LARGE SCALE GENOMIC DNA]</scope>
    <source>
        <strain evidence="2 3">DSM 46740</strain>
    </source>
</reference>